<reference evidence="2 3" key="1">
    <citation type="submission" date="2020-10" db="EMBL/GenBank/DDBJ databases">
        <title>ChiBAC.</title>
        <authorList>
            <person name="Zenner C."/>
            <person name="Hitch T.C.A."/>
            <person name="Clavel T."/>
        </authorList>
    </citation>
    <scope>NUCLEOTIDE SEQUENCE [LARGE SCALE GENOMIC DNA]</scope>
    <source>
        <strain evidence="2 3">DSM 107455</strain>
    </source>
</reference>
<dbReference type="InterPro" id="IPR001347">
    <property type="entry name" value="SIS_dom"/>
</dbReference>
<name>A0ABR9QQM5_9ACTN</name>
<comment type="caution">
    <text evidence="2">The sequence shown here is derived from an EMBL/GenBank/DDBJ whole genome shotgun (WGS) entry which is preliminary data.</text>
</comment>
<dbReference type="Proteomes" id="UP001194273">
    <property type="component" value="Unassembled WGS sequence"/>
</dbReference>
<proteinExistence type="predicted"/>
<keyword evidence="3" id="KW-1185">Reference proteome</keyword>
<evidence type="ECO:0000313" key="3">
    <source>
        <dbReference type="Proteomes" id="UP001194273"/>
    </source>
</evidence>
<dbReference type="EMBL" id="JADCJZ010000001">
    <property type="protein sequence ID" value="MBE5023364.1"/>
    <property type="molecule type" value="Genomic_DNA"/>
</dbReference>
<sequence>MGFADLYLNAVEDVLSAIVSDEREAIDRAGELLASSLSHDGMLYVFGCGHSHMVEEELFYRAGGLAPVCPMFDTSTMLHEGAAKSSLLERKSGYATLIAERYPIGPNDCLLVASTSGINSLAIEMAQAAAEKGAAVIGISSFAYREKPSRHPLGLHLPDVCDVCVDNHVAVGDASVPVRTDGTKAGPTSSIATLLIANLVMLSACERLRAAGREPEVFLSGNCEGSSEHNADLVRRYSARVRSL</sequence>
<dbReference type="PANTHER" id="PTHR30390">
    <property type="entry name" value="SEDOHEPTULOSE 7-PHOSPHATE ISOMERASE / DNAA INITIATOR-ASSOCIATING FACTOR FOR REPLICATION INITIATION"/>
    <property type="match status" value="1"/>
</dbReference>
<protein>
    <submittedName>
        <fullName evidence="2">SIS domain-containing protein</fullName>
    </submittedName>
</protein>
<dbReference type="SUPFAM" id="SSF53697">
    <property type="entry name" value="SIS domain"/>
    <property type="match status" value="1"/>
</dbReference>
<dbReference type="PROSITE" id="PS51464">
    <property type="entry name" value="SIS"/>
    <property type="match status" value="1"/>
</dbReference>
<dbReference type="Pfam" id="PF13580">
    <property type="entry name" value="SIS_2"/>
    <property type="match status" value="1"/>
</dbReference>
<evidence type="ECO:0000259" key="1">
    <source>
        <dbReference type="PROSITE" id="PS51464"/>
    </source>
</evidence>
<feature type="domain" description="SIS" evidence="1">
    <location>
        <begin position="33"/>
        <end position="210"/>
    </location>
</feature>
<evidence type="ECO:0000313" key="2">
    <source>
        <dbReference type="EMBL" id="MBE5023364.1"/>
    </source>
</evidence>
<dbReference type="PANTHER" id="PTHR30390:SF7">
    <property type="entry name" value="PHOSPHOHEPTOSE ISOMERASE"/>
    <property type="match status" value="1"/>
</dbReference>
<accession>A0ABR9QQM5</accession>
<dbReference type="InterPro" id="IPR050099">
    <property type="entry name" value="SIS_GmhA/DiaA_subfam"/>
</dbReference>
<gene>
    <name evidence="2" type="ORF">INF26_00615</name>
</gene>
<dbReference type="NCBIfam" id="NF002805">
    <property type="entry name" value="PRK02947.1"/>
    <property type="match status" value="1"/>
</dbReference>
<dbReference type="InterPro" id="IPR046348">
    <property type="entry name" value="SIS_dom_sf"/>
</dbReference>
<organism evidence="2 3">
    <name type="scientific">Thermophilibacter gallinarum</name>
    <dbReference type="NCBI Taxonomy" id="2779357"/>
    <lineage>
        <taxon>Bacteria</taxon>
        <taxon>Bacillati</taxon>
        <taxon>Actinomycetota</taxon>
        <taxon>Coriobacteriia</taxon>
        <taxon>Coriobacteriales</taxon>
        <taxon>Atopobiaceae</taxon>
        <taxon>Thermophilibacter</taxon>
    </lineage>
</organism>
<dbReference type="RefSeq" id="WP_193528822.1">
    <property type="nucleotide sequence ID" value="NZ_JADCJZ010000001.1"/>
</dbReference>
<dbReference type="Gene3D" id="3.40.50.10490">
    <property type="entry name" value="Glucose-6-phosphate isomerase like protein, domain 1"/>
    <property type="match status" value="1"/>
</dbReference>